<protein>
    <submittedName>
        <fullName evidence="3">PhoD-like phosphatase</fullName>
    </submittedName>
</protein>
<dbReference type="Gene3D" id="3.60.21.70">
    <property type="entry name" value="PhoD-like phosphatase"/>
    <property type="match status" value="1"/>
</dbReference>
<feature type="domain" description="PhoD-like phosphatase metallophosphatase" evidence="2">
    <location>
        <begin position="410"/>
        <end position="650"/>
    </location>
</feature>
<keyword evidence="4" id="KW-1185">Reference proteome</keyword>
<dbReference type="InterPro" id="IPR029052">
    <property type="entry name" value="Metallo-depent_PP-like"/>
</dbReference>
<evidence type="ECO:0000259" key="2">
    <source>
        <dbReference type="Pfam" id="PF09423"/>
    </source>
</evidence>
<dbReference type="InterPro" id="IPR038607">
    <property type="entry name" value="PhoD-like_sf"/>
</dbReference>
<gene>
    <name evidence="3" type="ORF">Pla111_33390</name>
</gene>
<accession>A0A5C5VQ36</accession>
<proteinExistence type="predicted"/>
<dbReference type="InterPro" id="IPR018946">
    <property type="entry name" value="PhoD-like_MPP"/>
</dbReference>
<keyword evidence="1" id="KW-0732">Signal</keyword>
<dbReference type="EMBL" id="SJPH01000011">
    <property type="protein sequence ID" value="TWT40694.1"/>
    <property type="molecule type" value="Genomic_DNA"/>
</dbReference>
<organism evidence="3 4">
    <name type="scientific">Botrimarina hoheduenensis</name>
    <dbReference type="NCBI Taxonomy" id="2528000"/>
    <lineage>
        <taxon>Bacteria</taxon>
        <taxon>Pseudomonadati</taxon>
        <taxon>Planctomycetota</taxon>
        <taxon>Planctomycetia</taxon>
        <taxon>Pirellulales</taxon>
        <taxon>Lacipirellulaceae</taxon>
        <taxon>Botrimarina</taxon>
    </lineage>
</organism>
<comment type="caution">
    <text evidence="3">The sequence shown here is derived from an EMBL/GenBank/DDBJ whole genome shotgun (WGS) entry which is preliminary data.</text>
</comment>
<evidence type="ECO:0000313" key="4">
    <source>
        <dbReference type="Proteomes" id="UP000318995"/>
    </source>
</evidence>
<feature type="chain" id="PRO_5022694150" evidence="1">
    <location>
        <begin position="34"/>
        <end position="795"/>
    </location>
</feature>
<feature type="signal peptide" evidence="1">
    <location>
        <begin position="1"/>
        <end position="33"/>
    </location>
</feature>
<dbReference type="AlphaFoldDB" id="A0A5C5VQ36"/>
<reference evidence="3 4" key="1">
    <citation type="submission" date="2019-02" db="EMBL/GenBank/DDBJ databases">
        <title>Deep-cultivation of Planctomycetes and their phenomic and genomic characterization uncovers novel biology.</title>
        <authorList>
            <person name="Wiegand S."/>
            <person name="Jogler M."/>
            <person name="Boedeker C."/>
            <person name="Pinto D."/>
            <person name="Vollmers J."/>
            <person name="Rivas-Marin E."/>
            <person name="Kohn T."/>
            <person name="Peeters S.H."/>
            <person name="Heuer A."/>
            <person name="Rast P."/>
            <person name="Oberbeckmann S."/>
            <person name="Bunk B."/>
            <person name="Jeske O."/>
            <person name="Meyerdierks A."/>
            <person name="Storesund J.E."/>
            <person name="Kallscheuer N."/>
            <person name="Luecker S."/>
            <person name="Lage O.M."/>
            <person name="Pohl T."/>
            <person name="Merkel B.J."/>
            <person name="Hornburger P."/>
            <person name="Mueller R.-W."/>
            <person name="Bruemmer F."/>
            <person name="Labrenz M."/>
            <person name="Spormann A.M."/>
            <person name="Op Den Camp H."/>
            <person name="Overmann J."/>
            <person name="Amann R."/>
            <person name="Jetten M.S.M."/>
            <person name="Mascher T."/>
            <person name="Medema M.H."/>
            <person name="Devos D.P."/>
            <person name="Kaster A.-K."/>
            <person name="Ovreas L."/>
            <person name="Rohde M."/>
            <person name="Galperin M.Y."/>
            <person name="Jogler C."/>
        </authorList>
    </citation>
    <scope>NUCLEOTIDE SEQUENCE [LARGE SCALE GENOMIC DNA]</scope>
    <source>
        <strain evidence="3 4">Pla111</strain>
    </source>
</reference>
<name>A0A5C5VQ36_9BACT</name>
<sequence precursor="true">MVDRLEEQRVMCRHTLKSGVLLGCLLASVASDAATARINWNGIEDRRWPGPAIWANRLQDWSVNEGRLKCVHQQGGGDWRTAHLLSHDLGSSGDLLNVEVDLDSASGGHAGVLLGGGEGRLSYRQASLIQGAPGLGGGYLVDVAFKASKLCIRDFGSDAEVALPLPIAEAMLRHKLSPEIPLTLAVEAQRIDTQSLLLIATLTAQGDELATVRTRVDAERLVGNAALVSRGSTDRDPHRFSGWRLSGDRVAAHAERAYGPVAGVLYSVANGDLKVGVQCLSVGRTILGEGNRIGVRLEKRRTDGSWEPVGQTVGISEPDYYALIRVRGHDSERSGEFRVVMVNGPKDAVPYEFLVPAEPNDGELVIGGISCTGTMGRKGLANRSLLNAGESYIGLWSPANQWAPFSGITEPLIDRDPDIVFFTGDQLYEWWPTPTDPTDAIPFEDYLYKWLIWHRSFKDVTSRVPCLLQTDDHDVWHPNLWGDGPRLMTAGGDSGGGFIKSSYFVNLVQRTMCGHNPDPFDPGPSDSGITNYYCTFRYGGVDFALLEDRKFKSAASSIERGEEPSMLGDAQLKMLSEWATTSDRSPVRLVVSQTNYVTLNTNKQGGMFADKDSNGWPRPARDKAVRLFKKAGALLFTGDQHLASVTRMETPTSADGVYQFSQPPGGCIWWRWFYPNEAQRRGSVATGSDEPHLGRFVDAFGNRFEALAVANPGPREAMPLYENTSPRRHILSPQQRAAGVGTQSRIHQGEGFAVIQIDIPNDRITLECWPDKTGTRMTPYRQFDGWPLELELREL</sequence>
<dbReference type="RefSeq" id="WP_231931107.1">
    <property type="nucleotide sequence ID" value="NZ_SJPH01000011.1"/>
</dbReference>
<dbReference type="Proteomes" id="UP000318995">
    <property type="component" value="Unassembled WGS sequence"/>
</dbReference>
<dbReference type="SUPFAM" id="SSF56300">
    <property type="entry name" value="Metallo-dependent phosphatases"/>
    <property type="match status" value="1"/>
</dbReference>
<dbReference type="Pfam" id="PF09423">
    <property type="entry name" value="PhoD"/>
    <property type="match status" value="1"/>
</dbReference>
<evidence type="ECO:0000313" key="3">
    <source>
        <dbReference type="EMBL" id="TWT40694.1"/>
    </source>
</evidence>
<evidence type="ECO:0000256" key="1">
    <source>
        <dbReference type="SAM" id="SignalP"/>
    </source>
</evidence>